<gene>
    <name evidence="2" type="ORF">CHS0354_022635</name>
</gene>
<sequence length="250" mass="27718">MLDKLFSKSGGARRGIAEIAIVITDGLSQKPLITKYMAEKAHTRGIYTFAIGVGGEVDRKELEAIASKPAKDYVYSVSSYAALDTVKNLLAYNTCKGTKIPAIPDIPIPAPQTSDKVNITESTIPVCPDLSAQPYANLYVSVFDTIITTADVYSLLRKRNTHKVYIAYCENASHRRGIQLIAKAHHTECVYSLLQKRITQKGYTTYCESASHRKGIQLIAKAHHTEGVYSLLRKRITQKRYTAYCESASH</sequence>
<organism evidence="2 3">
    <name type="scientific">Potamilus streckersoni</name>
    <dbReference type="NCBI Taxonomy" id="2493646"/>
    <lineage>
        <taxon>Eukaryota</taxon>
        <taxon>Metazoa</taxon>
        <taxon>Spiralia</taxon>
        <taxon>Lophotrochozoa</taxon>
        <taxon>Mollusca</taxon>
        <taxon>Bivalvia</taxon>
        <taxon>Autobranchia</taxon>
        <taxon>Heteroconchia</taxon>
        <taxon>Palaeoheterodonta</taxon>
        <taxon>Unionida</taxon>
        <taxon>Unionoidea</taxon>
        <taxon>Unionidae</taxon>
        <taxon>Ambleminae</taxon>
        <taxon>Lampsilini</taxon>
        <taxon>Potamilus</taxon>
    </lineage>
</organism>
<reference evidence="2" key="1">
    <citation type="journal article" date="2021" name="Genome Biol. Evol.">
        <title>A High-Quality Reference Genome for a Parasitic Bivalve with Doubly Uniparental Inheritance (Bivalvia: Unionida).</title>
        <authorList>
            <person name="Smith C.H."/>
        </authorList>
    </citation>
    <scope>NUCLEOTIDE SEQUENCE</scope>
    <source>
        <strain evidence="2">CHS0354</strain>
    </source>
</reference>
<dbReference type="PANTHER" id="PTHR24020:SF20">
    <property type="entry name" value="PH DOMAIN-CONTAINING PROTEIN"/>
    <property type="match status" value="1"/>
</dbReference>
<dbReference type="PROSITE" id="PS50234">
    <property type="entry name" value="VWFA"/>
    <property type="match status" value="1"/>
</dbReference>
<dbReference type="AlphaFoldDB" id="A0AAE0THJ6"/>
<accession>A0AAE0THJ6</accession>
<evidence type="ECO:0000313" key="3">
    <source>
        <dbReference type="Proteomes" id="UP001195483"/>
    </source>
</evidence>
<reference evidence="2" key="3">
    <citation type="submission" date="2023-05" db="EMBL/GenBank/DDBJ databases">
        <authorList>
            <person name="Smith C.H."/>
        </authorList>
    </citation>
    <scope>NUCLEOTIDE SEQUENCE</scope>
    <source>
        <strain evidence="2">CHS0354</strain>
        <tissue evidence="2">Mantle</tissue>
    </source>
</reference>
<keyword evidence="3" id="KW-1185">Reference proteome</keyword>
<comment type="caution">
    <text evidence="2">The sequence shown here is derived from an EMBL/GenBank/DDBJ whole genome shotgun (WGS) entry which is preliminary data.</text>
</comment>
<evidence type="ECO:0000259" key="1">
    <source>
        <dbReference type="PROSITE" id="PS50234"/>
    </source>
</evidence>
<dbReference type="InterPro" id="IPR036465">
    <property type="entry name" value="vWFA_dom_sf"/>
</dbReference>
<dbReference type="InterPro" id="IPR002035">
    <property type="entry name" value="VWF_A"/>
</dbReference>
<proteinExistence type="predicted"/>
<dbReference type="PANTHER" id="PTHR24020">
    <property type="entry name" value="COLLAGEN ALPHA"/>
    <property type="match status" value="1"/>
</dbReference>
<dbReference type="Pfam" id="PF00092">
    <property type="entry name" value="VWA"/>
    <property type="match status" value="1"/>
</dbReference>
<protein>
    <recommendedName>
        <fullName evidence="1">VWFA domain-containing protein</fullName>
    </recommendedName>
</protein>
<dbReference type="EMBL" id="JAEAOA010001377">
    <property type="protein sequence ID" value="KAK3609773.1"/>
    <property type="molecule type" value="Genomic_DNA"/>
</dbReference>
<reference evidence="2" key="2">
    <citation type="journal article" date="2021" name="Genome Biol. Evol.">
        <title>Developing a high-quality reference genome for a parasitic bivalve with doubly uniparental inheritance (Bivalvia: Unionida).</title>
        <authorList>
            <person name="Smith C.H."/>
        </authorList>
    </citation>
    <scope>NUCLEOTIDE SEQUENCE</scope>
    <source>
        <strain evidence="2">CHS0354</strain>
        <tissue evidence="2">Mantle</tissue>
    </source>
</reference>
<dbReference type="SUPFAM" id="SSF53300">
    <property type="entry name" value="vWA-like"/>
    <property type="match status" value="1"/>
</dbReference>
<dbReference type="Gene3D" id="3.40.50.410">
    <property type="entry name" value="von Willebrand factor, type A domain"/>
    <property type="match status" value="1"/>
</dbReference>
<name>A0AAE0THJ6_9BIVA</name>
<dbReference type="Proteomes" id="UP001195483">
    <property type="component" value="Unassembled WGS sequence"/>
</dbReference>
<dbReference type="InterPro" id="IPR050525">
    <property type="entry name" value="ECM_Assembly_Org"/>
</dbReference>
<feature type="domain" description="VWFA" evidence="1">
    <location>
        <begin position="1"/>
        <end position="90"/>
    </location>
</feature>
<evidence type="ECO:0000313" key="2">
    <source>
        <dbReference type="EMBL" id="KAK3609773.1"/>
    </source>
</evidence>